<feature type="repeat" description="WD" evidence="3">
    <location>
        <begin position="1"/>
        <end position="34"/>
    </location>
</feature>
<dbReference type="PANTHER" id="PTHR22847:SF637">
    <property type="entry name" value="WD REPEAT DOMAIN 5B"/>
    <property type="match status" value="1"/>
</dbReference>
<dbReference type="CDD" id="cd00200">
    <property type="entry name" value="WD40"/>
    <property type="match status" value="1"/>
</dbReference>
<dbReference type="GO" id="GO:0005634">
    <property type="term" value="C:nucleus"/>
    <property type="evidence" value="ECO:0007669"/>
    <property type="project" value="TreeGrafter"/>
</dbReference>
<dbReference type="InterPro" id="IPR036322">
    <property type="entry name" value="WD40_repeat_dom_sf"/>
</dbReference>
<dbReference type="PRINTS" id="PR00320">
    <property type="entry name" value="GPROTEINBRPT"/>
</dbReference>
<feature type="non-terminal residue" evidence="4">
    <location>
        <position position="1"/>
    </location>
</feature>
<dbReference type="GO" id="GO:1990234">
    <property type="term" value="C:transferase complex"/>
    <property type="evidence" value="ECO:0007669"/>
    <property type="project" value="UniProtKB-ARBA"/>
</dbReference>
<dbReference type="InterPro" id="IPR019775">
    <property type="entry name" value="WD40_repeat_CS"/>
</dbReference>
<dbReference type="PROSITE" id="PS50082">
    <property type="entry name" value="WD_REPEATS_2"/>
    <property type="match status" value="5"/>
</dbReference>
<dbReference type="SUPFAM" id="SSF50978">
    <property type="entry name" value="WD40 repeat-like"/>
    <property type="match status" value="1"/>
</dbReference>
<accession>A0A1B7MG86</accession>
<sequence>TTAAIFPDGRRMVTSSHDTTLRVWDLKGGVVLMKLEGHISNVCAVAVSGDGQLIASGDEDGMLIVWNGETGKYLTQSITGHQYWISSLDFSPDGTVLATGSWDSTIQVWNTTTWEVQGRPLTINSHNMSLVWTPNGTRLLSAGATSDPTIREWDTSTWQQVGGPWSGHTSDVNALAVNSTGTLLASASSDKHVRLWRLSDRQTIAIFTTTREVLCVAFSIDGTRILGGGEDKKISGW</sequence>
<dbReference type="InParanoid" id="A0A1B7MG86"/>
<dbReference type="OrthoDB" id="2660687at2759"/>
<dbReference type="PROSITE" id="PS00678">
    <property type="entry name" value="WD_REPEATS_1"/>
    <property type="match status" value="2"/>
</dbReference>
<proteinExistence type="predicted"/>
<feature type="repeat" description="WD" evidence="3">
    <location>
        <begin position="78"/>
        <end position="113"/>
    </location>
</feature>
<gene>
    <name evidence="4" type="ORF">K503DRAFT_650946</name>
</gene>
<dbReference type="AlphaFoldDB" id="A0A1B7MG86"/>
<dbReference type="InterPro" id="IPR001680">
    <property type="entry name" value="WD40_rpt"/>
</dbReference>
<feature type="non-terminal residue" evidence="4">
    <location>
        <position position="237"/>
    </location>
</feature>
<evidence type="ECO:0000256" key="1">
    <source>
        <dbReference type="ARBA" id="ARBA00022574"/>
    </source>
</evidence>
<dbReference type="EMBL" id="KV449325">
    <property type="protein sequence ID" value="OAX31607.1"/>
    <property type="molecule type" value="Genomic_DNA"/>
</dbReference>
<dbReference type="PANTHER" id="PTHR22847">
    <property type="entry name" value="WD40 REPEAT PROTEIN"/>
    <property type="match status" value="1"/>
</dbReference>
<dbReference type="Gene3D" id="2.130.10.10">
    <property type="entry name" value="YVTN repeat-like/Quinoprotein amine dehydrogenase"/>
    <property type="match status" value="2"/>
</dbReference>
<keyword evidence="1 3" id="KW-0853">WD repeat</keyword>
<feature type="repeat" description="WD" evidence="3">
    <location>
        <begin position="165"/>
        <end position="206"/>
    </location>
</feature>
<evidence type="ECO:0000256" key="2">
    <source>
        <dbReference type="ARBA" id="ARBA00022737"/>
    </source>
</evidence>
<organism evidence="4 5">
    <name type="scientific">Rhizopogon vinicolor AM-OR11-026</name>
    <dbReference type="NCBI Taxonomy" id="1314800"/>
    <lineage>
        <taxon>Eukaryota</taxon>
        <taxon>Fungi</taxon>
        <taxon>Dikarya</taxon>
        <taxon>Basidiomycota</taxon>
        <taxon>Agaricomycotina</taxon>
        <taxon>Agaricomycetes</taxon>
        <taxon>Agaricomycetidae</taxon>
        <taxon>Boletales</taxon>
        <taxon>Suillineae</taxon>
        <taxon>Rhizopogonaceae</taxon>
        <taxon>Rhizopogon</taxon>
    </lineage>
</organism>
<reference evidence="4 5" key="1">
    <citation type="submission" date="2016-06" db="EMBL/GenBank/DDBJ databases">
        <title>Comparative genomics of the ectomycorrhizal sister species Rhizopogon vinicolor and Rhizopogon vesiculosus (Basidiomycota: Boletales) reveals a divergence of the mating type B locus.</title>
        <authorList>
            <consortium name="DOE Joint Genome Institute"/>
            <person name="Mujic A.B."/>
            <person name="Kuo A."/>
            <person name="Tritt A."/>
            <person name="Lipzen A."/>
            <person name="Chen C."/>
            <person name="Johnson J."/>
            <person name="Sharma A."/>
            <person name="Barry K."/>
            <person name="Grigoriev I.V."/>
            <person name="Spatafora J.W."/>
        </authorList>
    </citation>
    <scope>NUCLEOTIDE SEQUENCE [LARGE SCALE GENOMIC DNA]</scope>
    <source>
        <strain evidence="4 5">AM-OR11-026</strain>
    </source>
</reference>
<evidence type="ECO:0000256" key="3">
    <source>
        <dbReference type="PROSITE-ProRule" id="PRU00221"/>
    </source>
</evidence>
<keyword evidence="5" id="KW-1185">Reference proteome</keyword>
<protein>
    <submittedName>
        <fullName evidence="4">WD40 repeat-like protein</fullName>
    </submittedName>
</protein>
<dbReference type="SMART" id="SM00320">
    <property type="entry name" value="WD40"/>
    <property type="match status" value="6"/>
</dbReference>
<dbReference type="Pfam" id="PF00400">
    <property type="entry name" value="WD40"/>
    <property type="match status" value="6"/>
</dbReference>
<feature type="repeat" description="WD" evidence="3">
    <location>
        <begin position="206"/>
        <end position="237"/>
    </location>
</feature>
<dbReference type="Proteomes" id="UP000092154">
    <property type="component" value="Unassembled WGS sequence"/>
</dbReference>
<evidence type="ECO:0000313" key="5">
    <source>
        <dbReference type="Proteomes" id="UP000092154"/>
    </source>
</evidence>
<keyword evidence="2" id="KW-0677">Repeat</keyword>
<dbReference type="InterPro" id="IPR015943">
    <property type="entry name" value="WD40/YVTN_repeat-like_dom_sf"/>
</dbReference>
<dbReference type="InterPro" id="IPR020472">
    <property type="entry name" value="WD40_PAC1"/>
</dbReference>
<evidence type="ECO:0000313" key="4">
    <source>
        <dbReference type="EMBL" id="OAX31607.1"/>
    </source>
</evidence>
<dbReference type="PROSITE" id="PS50294">
    <property type="entry name" value="WD_REPEATS_REGION"/>
    <property type="match status" value="5"/>
</dbReference>
<name>A0A1B7MG86_9AGAM</name>
<dbReference type="STRING" id="1314800.A0A1B7MG86"/>
<feature type="repeat" description="WD" evidence="3">
    <location>
        <begin position="35"/>
        <end position="76"/>
    </location>
</feature>